<dbReference type="InterPro" id="IPR050065">
    <property type="entry name" value="GlmU-like"/>
</dbReference>
<evidence type="ECO:0000313" key="4">
    <source>
        <dbReference type="Proteomes" id="UP000001508"/>
    </source>
</evidence>
<dbReference type="PANTHER" id="PTHR43584:SF8">
    <property type="entry name" value="N-ACETYLMURAMATE ALPHA-1-PHOSPHATE URIDYLYLTRANSFERASE"/>
    <property type="match status" value="1"/>
</dbReference>
<dbReference type="PANTHER" id="PTHR43584">
    <property type="entry name" value="NUCLEOTIDYL TRANSFERASE"/>
    <property type="match status" value="1"/>
</dbReference>
<dbReference type="SUPFAM" id="SSF51161">
    <property type="entry name" value="Trimeric LpxA-like enzymes"/>
    <property type="match status" value="1"/>
</dbReference>
<evidence type="ECO:0000313" key="3">
    <source>
        <dbReference type="EMBL" id="ADH86909.1"/>
    </source>
</evidence>
<dbReference type="HOGENOM" id="CLU_086901_0_0_7"/>
<organism evidence="3 4">
    <name type="scientific">Desulfurivibrio alkaliphilus (strain DSM 19089 / UNIQEM U267 / AHT2)</name>
    <dbReference type="NCBI Taxonomy" id="589865"/>
    <lineage>
        <taxon>Bacteria</taxon>
        <taxon>Pseudomonadati</taxon>
        <taxon>Thermodesulfobacteriota</taxon>
        <taxon>Desulfobulbia</taxon>
        <taxon>Desulfobulbales</taxon>
        <taxon>Desulfobulbaceae</taxon>
        <taxon>Desulfurivibrio</taxon>
    </lineage>
</organism>
<dbReference type="AlphaFoldDB" id="D6Z6E4"/>
<evidence type="ECO:0000256" key="2">
    <source>
        <dbReference type="ARBA" id="ARBA00023315"/>
    </source>
</evidence>
<protein>
    <submittedName>
        <fullName evidence="3">Bifunctional GlmU protein</fullName>
    </submittedName>
</protein>
<dbReference type="InterPro" id="IPR011004">
    <property type="entry name" value="Trimer_LpxA-like_sf"/>
</dbReference>
<keyword evidence="4" id="KW-1185">Reference proteome</keyword>
<name>D6Z6E4_DESAT</name>
<dbReference type="eggNOG" id="COG1207">
    <property type="taxonomic scope" value="Bacteria"/>
</dbReference>
<dbReference type="KEGG" id="dak:DaAHT2_2244"/>
<dbReference type="InParanoid" id="D6Z6E4"/>
<dbReference type="EMBL" id="CP001940">
    <property type="protein sequence ID" value="ADH86909.1"/>
    <property type="molecule type" value="Genomic_DNA"/>
</dbReference>
<sequence>MTLATSPQAPEIFSAAAFFADQGPPAPELFPAGAPVWEGLRGLKDWLEQWHYPAWTHKLGVADGPLPKTMVIYRPEQGSGPATAPVTVIPGEECEITYGSADKGALQVSRGGELLDGASVLMAGTVIMGRRFELGRGVLVESGAFLKEPLVIGDHCEIRQGAYLRGHCLIGRRCVVGHVTEVKHTIFCDDAKAGHFAYLGDSILGPGVNLGAGTKLANLRFAAGEVRIRYPGGQINSGLKKLGAVLGAGCQTGCNAVTNPGTLLGRGSVIMPNTTAPAGYHPPRTMIRQAP</sequence>
<keyword evidence="2" id="KW-0012">Acyltransferase</keyword>
<dbReference type="Proteomes" id="UP000001508">
    <property type="component" value="Chromosome"/>
</dbReference>
<accession>D6Z6E4</accession>
<dbReference type="STRING" id="589865.DaAHT2_2244"/>
<dbReference type="GO" id="GO:0016779">
    <property type="term" value="F:nucleotidyltransferase activity"/>
    <property type="evidence" value="ECO:0007669"/>
    <property type="project" value="UniProtKB-ARBA"/>
</dbReference>
<keyword evidence="1" id="KW-0808">Transferase</keyword>
<proteinExistence type="predicted"/>
<gene>
    <name evidence="3" type="ordered locus">DaAHT2_2244</name>
</gene>
<reference evidence="4" key="1">
    <citation type="submission" date="2010-02" db="EMBL/GenBank/DDBJ databases">
        <title>Complete sequence of Desulfurivibrio alkaliphilus AHT2.</title>
        <authorList>
            <consortium name="US DOE Joint Genome Institute"/>
            <person name="Pitluck S."/>
            <person name="Chertkov O."/>
            <person name="Detter J.C."/>
            <person name="Han C."/>
            <person name="Tapia R."/>
            <person name="Larimer F."/>
            <person name="Land M."/>
            <person name="Hauser L."/>
            <person name="Kyrpides N."/>
            <person name="Mikhailova N."/>
            <person name="Sorokin D.Y."/>
            <person name="Muyzer G."/>
            <person name="Woyke T."/>
        </authorList>
    </citation>
    <scope>NUCLEOTIDE SEQUENCE [LARGE SCALE GENOMIC DNA]</scope>
    <source>
        <strain evidence="4">DSM 19089 / UNIQEM U267 / AHT2</strain>
    </source>
</reference>
<dbReference type="Gene3D" id="2.160.10.10">
    <property type="entry name" value="Hexapeptide repeat proteins"/>
    <property type="match status" value="1"/>
</dbReference>
<dbReference type="OrthoDB" id="9775031at2"/>
<dbReference type="GO" id="GO:0016746">
    <property type="term" value="F:acyltransferase activity"/>
    <property type="evidence" value="ECO:0007669"/>
    <property type="project" value="UniProtKB-KW"/>
</dbReference>
<evidence type="ECO:0000256" key="1">
    <source>
        <dbReference type="ARBA" id="ARBA00022679"/>
    </source>
</evidence>
<dbReference type="RefSeq" id="WP_013164423.1">
    <property type="nucleotide sequence ID" value="NC_014216.1"/>
</dbReference>